<sequence length="418" mass="47853">MNLVESGDIAKTGAKPKLPTTIPKLTDTMLDVYRIPLKYLYYNDENGRIATQIRREFGTLSPHADELDSDYNDKIAAFIEEDNASALKKTKKSIKEKGQQVYGYVLQDGRIIDGNRRFTALRQLQTEAGTSQYFEAVILPFTYDAKADRAQIKRLELAIQMGTEEKLQYDPVDLAVDIYQTIISDSLMTKKDYANEANMTLKEIENRIATIELTHDFLEFINASTEAYYIIKDAKLYNPLFELAKKFAKTFPNQGPKYEQTKETAFALLGKMVHTGGDTVREVRDYLKNIVSSVDNDDYNDAIEDFVEDFRDKLESQPIQSAADYRKRLEEATPELRQISEVYNKTVNRQNRGKNVDSFIADVRETLNTLNDMKRGDGLTGNLQFSNFSKDQVAEIREMLVKINLLSGDLIEVYEDEF</sequence>
<dbReference type="Proteomes" id="UP000218181">
    <property type="component" value="Unassembled WGS sequence"/>
</dbReference>
<evidence type="ECO:0008006" key="3">
    <source>
        <dbReference type="Google" id="ProtNLM"/>
    </source>
</evidence>
<evidence type="ECO:0000313" key="1">
    <source>
        <dbReference type="EMBL" id="PCS01494.1"/>
    </source>
</evidence>
<evidence type="ECO:0000313" key="2">
    <source>
        <dbReference type="Proteomes" id="UP000218181"/>
    </source>
</evidence>
<protein>
    <recommendedName>
        <fullName evidence="3">Chromosome partitioning protein ParB</fullName>
    </recommendedName>
</protein>
<proteinExistence type="predicted"/>
<accession>A0A2A5RPY7</accession>
<gene>
    <name evidence="1" type="ORF">RT41_GL000258</name>
</gene>
<dbReference type="RefSeq" id="WP_245811555.1">
    <property type="nucleotide sequence ID" value="NZ_JXJU01000001.1"/>
</dbReference>
<dbReference type="STRING" id="1291764.GCA_001311235_00200"/>
<organism evidence="1 2">
    <name type="scientific">Lactococcus fujiensis JCM 16395</name>
    <dbReference type="NCBI Taxonomy" id="1291764"/>
    <lineage>
        <taxon>Bacteria</taxon>
        <taxon>Bacillati</taxon>
        <taxon>Bacillota</taxon>
        <taxon>Bacilli</taxon>
        <taxon>Lactobacillales</taxon>
        <taxon>Streptococcaceae</taxon>
        <taxon>Lactococcus</taxon>
    </lineage>
</organism>
<comment type="caution">
    <text evidence="1">The sequence shown here is derived from an EMBL/GenBank/DDBJ whole genome shotgun (WGS) entry which is preliminary data.</text>
</comment>
<dbReference type="AlphaFoldDB" id="A0A2A5RPY7"/>
<dbReference type="EMBL" id="JXJU01000001">
    <property type="protein sequence ID" value="PCS01494.1"/>
    <property type="molecule type" value="Genomic_DNA"/>
</dbReference>
<keyword evidence="2" id="KW-1185">Reference proteome</keyword>
<name>A0A2A5RPY7_9LACT</name>
<reference evidence="1 2" key="1">
    <citation type="submission" date="2014-12" db="EMBL/GenBank/DDBJ databases">
        <title>Draft genome sequences of 10 type strains of Lactococcus.</title>
        <authorList>
            <person name="Sun Z."/>
            <person name="Zhong Z."/>
            <person name="Liu W."/>
            <person name="Zhang W."/>
            <person name="Zhang H."/>
        </authorList>
    </citation>
    <scope>NUCLEOTIDE SEQUENCE [LARGE SCALE GENOMIC DNA]</scope>
    <source>
        <strain evidence="1 2">JCM 16395</strain>
    </source>
</reference>